<evidence type="ECO:0000313" key="10">
    <source>
        <dbReference type="EMBL" id="RGX96666.1"/>
    </source>
</evidence>
<reference evidence="10 11" key="1">
    <citation type="submission" date="2018-08" db="EMBL/GenBank/DDBJ databases">
        <title>A genome reference for cultivated species of the human gut microbiota.</title>
        <authorList>
            <person name="Zou Y."/>
            <person name="Xue W."/>
            <person name="Luo G."/>
        </authorList>
    </citation>
    <scope>NUCLEOTIDE SEQUENCE [LARGE SCALE GENOMIC DNA]</scope>
    <source>
        <strain evidence="10 11">OF03-3</strain>
    </source>
</reference>
<dbReference type="EMBL" id="QSCI01000013">
    <property type="protein sequence ID" value="RGX96666.1"/>
    <property type="molecule type" value="Genomic_DNA"/>
</dbReference>
<dbReference type="Gene3D" id="6.10.250.2970">
    <property type="match status" value="1"/>
</dbReference>
<comment type="caution">
    <text evidence="10">The sequence shown here is derived from an EMBL/GenBank/DDBJ whole genome shotgun (WGS) entry which is preliminary data.</text>
</comment>
<dbReference type="AlphaFoldDB" id="A0A3E5DYG0"/>
<evidence type="ECO:0000256" key="2">
    <source>
        <dbReference type="ARBA" id="ARBA00006577"/>
    </source>
</evidence>
<dbReference type="Proteomes" id="UP000285604">
    <property type="component" value="Unassembled WGS sequence"/>
</dbReference>
<dbReference type="InterPro" id="IPR000774">
    <property type="entry name" value="PPIase_FKBP_N"/>
</dbReference>
<protein>
    <recommendedName>
        <fullName evidence="3 6">peptidylprolyl isomerase</fullName>
        <ecNumber evidence="3 6">5.2.1.8</ecNumber>
    </recommendedName>
</protein>
<dbReference type="GO" id="GO:0003755">
    <property type="term" value="F:peptidyl-prolyl cis-trans isomerase activity"/>
    <property type="evidence" value="ECO:0007669"/>
    <property type="project" value="UniProtKB-KW"/>
</dbReference>
<evidence type="ECO:0000313" key="11">
    <source>
        <dbReference type="Proteomes" id="UP000285604"/>
    </source>
</evidence>
<keyword evidence="8" id="KW-0732">Signal</keyword>
<comment type="catalytic activity">
    <reaction evidence="1 6">
        <text>[protein]-peptidylproline (omega=180) = [protein]-peptidylproline (omega=0)</text>
        <dbReference type="Rhea" id="RHEA:16237"/>
        <dbReference type="Rhea" id="RHEA-COMP:10747"/>
        <dbReference type="Rhea" id="RHEA-COMP:10748"/>
        <dbReference type="ChEBI" id="CHEBI:83833"/>
        <dbReference type="ChEBI" id="CHEBI:83834"/>
        <dbReference type="EC" id="5.2.1.8"/>
    </reaction>
</comment>
<sequence>MKKILMIALVLMAGASLFTASAASKKKVKKAATLVELKSSADSLSYVAGMNATRGLIPYIQQSFQVDTAYMENFLRGYKDALAMGINPKTVAYSAGMEVAKLVEKRVYPGTKEELKSTGDSISHAMFQNGFIAALANDTTFFTSKAAADFQKEALAGAGEKFLAANAKKPGVKVLPSGLQYKVITEGHGEVPKASDEVEVIYEGRLIDGTVFDATSKHGGSKTDKFRANGLIKGWTEALTLMPVGSKWQVYIPYELAYGERQAGQIPPYSTLVFDLELVSIVKPEVKAEPAGELKEDVAVGAEKKVAKTPAKSAAKKVAHSKKRK</sequence>
<name>A0A3E5DYG0_9BACT</name>
<proteinExistence type="inferred from homology"/>
<dbReference type="InterPro" id="IPR001179">
    <property type="entry name" value="PPIase_FKBP_dom"/>
</dbReference>
<dbReference type="Pfam" id="PF00254">
    <property type="entry name" value="FKBP_C"/>
    <property type="match status" value="1"/>
</dbReference>
<dbReference type="PROSITE" id="PS50059">
    <property type="entry name" value="FKBP_PPIASE"/>
    <property type="match status" value="1"/>
</dbReference>
<dbReference type="Pfam" id="PF01346">
    <property type="entry name" value="FKBP_N"/>
    <property type="match status" value="1"/>
</dbReference>
<dbReference type="SUPFAM" id="SSF54534">
    <property type="entry name" value="FKBP-like"/>
    <property type="match status" value="1"/>
</dbReference>
<feature type="compositionally biased region" description="Basic residues" evidence="7">
    <location>
        <begin position="314"/>
        <end position="325"/>
    </location>
</feature>
<dbReference type="InterPro" id="IPR046357">
    <property type="entry name" value="PPIase_dom_sf"/>
</dbReference>
<dbReference type="PANTHER" id="PTHR43811:SF19">
    <property type="entry name" value="39 KDA FK506-BINDING NUCLEAR PROTEIN"/>
    <property type="match status" value="1"/>
</dbReference>
<accession>A0A3E5DYG0</accession>
<evidence type="ECO:0000259" key="9">
    <source>
        <dbReference type="PROSITE" id="PS50059"/>
    </source>
</evidence>
<evidence type="ECO:0000256" key="4">
    <source>
        <dbReference type="ARBA" id="ARBA00023110"/>
    </source>
</evidence>
<dbReference type="Gene3D" id="3.10.50.40">
    <property type="match status" value="1"/>
</dbReference>
<gene>
    <name evidence="10" type="ORF">DXA63_05035</name>
</gene>
<comment type="similarity">
    <text evidence="2">Belongs to the FKBP-type PPIase family.</text>
</comment>
<feature type="chain" id="PRO_5043182767" description="peptidylprolyl isomerase" evidence="8">
    <location>
        <begin position="23"/>
        <end position="325"/>
    </location>
</feature>
<evidence type="ECO:0000256" key="5">
    <source>
        <dbReference type="ARBA" id="ARBA00023235"/>
    </source>
</evidence>
<feature type="domain" description="PPIase FKBP-type" evidence="9">
    <location>
        <begin position="195"/>
        <end position="282"/>
    </location>
</feature>
<dbReference type="GO" id="GO:0006457">
    <property type="term" value="P:protein folding"/>
    <property type="evidence" value="ECO:0007669"/>
    <property type="project" value="InterPro"/>
</dbReference>
<feature type="signal peptide" evidence="8">
    <location>
        <begin position="1"/>
        <end position="22"/>
    </location>
</feature>
<evidence type="ECO:0000256" key="1">
    <source>
        <dbReference type="ARBA" id="ARBA00000971"/>
    </source>
</evidence>
<evidence type="ECO:0000256" key="8">
    <source>
        <dbReference type="SAM" id="SignalP"/>
    </source>
</evidence>
<evidence type="ECO:0000256" key="3">
    <source>
        <dbReference type="ARBA" id="ARBA00013194"/>
    </source>
</evidence>
<keyword evidence="4 6" id="KW-0697">Rotamase</keyword>
<organism evidence="10 11">
    <name type="scientific">Segatella copri</name>
    <dbReference type="NCBI Taxonomy" id="165179"/>
    <lineage>
        <taxon>Bacteria</taxon>
        <taxon>Pseudomonadati</taxon>
        <taxon>Bacteroidota</taxon>
        <taxon>Bacteroidia</taxon>
        <taxon>Bacteroidales</taxon>
        <taxon>Prevotellaceae</taxon>
        <taxon>Segatella</taxon>
    </lineage>
</organism>
<evidence type="ECO:0000256" key="7">
    <source>
        <dbReference type="SAM" id="MobiDB-lite"/>
    </source>
</evidence>
<feature type="region of interest" description="Disordered" evidence="7">
    <location>
        <begin position="303"/>
        <end position="325"/>
    </location>
</feature>
<keyword evidence="5 6" id="KW-0413">Isomerase</keyword>
<dbReference type="PANTHER" id="PTHR43811">
    <property type="entry name" value="FKBP-TYPE PEPTIDYL-PROLYL CIS-TRANS ISOMERASE FKPA"/>
    <property type="match status" value="1"/>
</dbReference>
<evidence type="ECO:0000256" key="6">
    <source>
        <dbReference type="PROSITE-ProRule" id="PRU00277"/>
    </source>
</evidence>
<dbReference type="EC" id="5.2.1.8" evidence="3 6"/>